<evidence type="ECO:0000256" key="10">
    <source>
        <dbReference type="ARBA" id="ARBA00048968"/>
    </source>
</evidence>
<dbReference type="InterPro" id="IPR038371">
    <property type="entry name" value="Cu_polyphenol_OxRdtase_sf"/>
</dbReference>
<evidence type="ECO:0000256" key="3">
    <source>
        <dbReference type="ARBA" id="ARBA00003215"/>
    </source>
</evidence>
<evidence type="ECO:0000313" key="13">
    <source>
        <dbReference type="EMBL" id="RKD75444.1"/>
    </source>
</evidence>
<reference evidence="13 14" key="1">
    <citation type="submission" date="2018-09" db="EMBL/GenBank/DDBJ databases">
        <title>Genomic Encyclopedia of Archaeal and Bacterial Type Strains, Phase II (KMG-II): from individual species to whole genera.</title>
        <authorList>
            <person name="Goeker M."/>
        </authorList>
    </citation>
    <scope>NUCLEOTIDE SEQUENCE [LARGE SCALE GENOMIC DNA]</scope>
    <source>
        <strain evidence="13 14">DSM 17008</strain>
    </source>
</reference>
<dbReference type="OrthoDB" id="4279at2"/>
<dbReference type="EMBL" id="RAPK01000007">
    <property type="protein sequence ID" value="RKD75444.1"/>
    <property type="molecule type" value="Genomic_DNA"/>
</dbReference>
<dbReference type="AlphaFoldDB" id="A0A419V633"/>
<dbReference type="NCBIfam" id="TIGR00726">
    <property type="entry name" value="peptidoglycan editing factor PgeF"/>
    <property type="match status" value="1"/>
</dbReference>
<sequence length="278" mass="29856">MSASREPFTQSASSFLTLTSPSFSAPGNITAGFTIRSGGHSPAPFSSNNMAFHVGDEADNVVENRKMVAAEAGRPLSTWTAAEQVHKADIIHAVRDDAGKGALTRESRVGEADGMYTSSADVTLVSFYADCVPLYFHAPRSGLVGLAHAGWKGTALNIGARMIETWEKEEGIAPEKIYAVIGPCISQQHYEVDDTVINAMKQVLGSSAAAPWTKNSSGGYQLDMKAVNRLLLEQAGIPAAQIEATSYCSFEQEQLFFSHRRDKGKSGRMMSFIGKNAD</sequence>
<comment type="caution">
    <text evidence="13">The sequence shown here is derived from an EMBL/GenBank/DDBJ whole genome shotgun (WGS) entry which is preliminary data.</text>
</comment>
<dbReference type="Pfam" id="PF02578">
    <property type="entry name" value="Cu-oxidase_4"/>
    <property type="match status" value="1"/>
</dbReference>
<dbReference type="RefSeq" id="WP_120192321.1">
    <property type="nucleotide sequence ID" value="NZ_RAPK01000007.1"/>
</dbReference>
<accession>A0A419V633</accession>
<evidence type="ECO:0000256" key="8">
    <source>
        <dbReference type="ARBA" id="ARBA00022833"/>
    </source>
</evidence>
<organism evidence="13 14">
    <name type="scientific">Sinobaca qinghaiensis</name>
    <dbReference type="NCBI Taxonomy" id="342944"/>
    <lineage>
        <taxon>Bacteria</taxon>
        <taxon>Bacillati</taxon>
        <taxon>Bacillota</taxon>
        <taxon>Bacilli</taxon>
        <taxon>Bacillales</taxon>
        <taxon>Sporolactobacillaceae</taxon>
        <taxon>Sinobaca</taxon>
    </lineage>
</organism>
<dbReference type="PANTHER" id="PTHR30616:SF2">
    <property type="entry name" value="PURINE NUCLEOSIDE PHOSPHORYLASE LACC1"/>
    <property type="match status" value="1"/>
</dbReference>
<keyword evidence="6" id="KW-0479">Metal-binding</keyword>
<protein>
    <recommendedName>
        <fullName evidence="12">Purine nucleoside phosphorylase</fullName>
    </recommendedName>
</protein>
<dbReference type="CDD" id="cd16833">
    <property type="entry name" value="YfiH"/>
    <property type="match status" value="1"/>
</dbReference>
<proteinExistence type="inferred from homology"/>
<dbReference type="Gene3D" id="3.60.140.10">
    <property type="entry name" value="CNF1/YfiH-like putative cysteine hydrolases"/>
    <property type="match status" value="1"/>
</dbReference>
<keyword evidence="5" id="KW-0808">Transferase</keyword>
<dbReference type="GO" id="GO:0017061">
    <property type="term" value="F:S-methyl-5-thioadenosine phosphorylase activity"/>
    <property type="evidence" value="ECO:0007669"/>
    <property type="project" value="UniProtKB-EC"/>
</dbReference>
<dbReference type="SUPFAM" id="SSF64438">
    <property type="entry name" value="CNF1/YfiH-like putative cysteine hydrolases"/>
    <property type="match status" value="1"/>
</dbReference>
<name>A0A419V633_9BACL</name>
<evidence type="ECO:0000256" key="1">
    <source>
        <dbReference type="ARBA" id="ARBA00000553"/>
    </source>
</evidence>
<dbReference type="Proteomes" id="UP000285120">
    <property type="component" value="Unassembled WGS sequence"/>
</dbReference>
<keyword evidence="14" id="KW-1185">Reference proteome</keyword>
<evidence type="ECO:0000256" key="7">
    <source>
        <dbReference type="ARBA" id="ARBA00022801"/>
    </source>
</evidence>
<evidence type="ECO:0000256" key="12">
    <source>
        <dbReference type="RuleBase" id="RU361274"/>
    </source>
</evidence>
<comment type="catalytic activity">
    <reaction evidence="10">
        <text>adenosine + phosphate = alpha-D-ribose 1-phosphate + adenine</text>
        <dbReference type="Rhea" id="RHEA:27642"/>
        <dbReference type="ChEBI" id="CHEBI:16335"/>
        <dbReference type="ChEBI" id="CHEBI:16708"/>
        <dbReference type="ChEBI" id="CHEBI:43474"/>
        <dbReference type="ChEBI" id="CHEBI:57720"/>
        <dbReference type="EC" id="2.4.2.1"/>
    </reaction>
    <physiologicalReaction direction="left-to-right" evidence="10">
        <dbReference type="Rhea" id="RHEA:27643"/>
    </physiologicalReaction>
</comment>
<evidence type="ECO:0000256" key="6">
    <source>
        <dbReference type="ARBA" id="ARBA00022723"/>
    </source>
</evidence>
<evidence type="ECO:0000256" key="11">
    <source>
        <dbReference type="ARBA" id="ARBA00049893"/>
    </source>
</evidence>
<evidence type="ECO:0000256" key="5">
    <source>
        <dbReference type="ARBA" id="ARBA00022679"/>
    </source>
</evidence>
<dbReference type="GO" id="GO:0005507">
    <property type="term" value="F:copper ion binding"/>
    <property type="evidence" value="ECO:0007669"/>
    <property type="project" value="TreeGrafter"/>
</dbReference>
<dbReference type="PANTHER" id="PTHR30616">
    <property type="entry name" value="UNCHARACTERIZED PROTEIN YFIH"/>
    <property type="match status" value="1"/>
</dbReference>
<dbReference type="InterPro" id="IPR003730">
    <property type="entry name" value="Cu_polyphenol_OxRdtase"/>
</dbReference>
<comment type="catalytic activity">
    <reaction evidence="9">
        <text>adenosine + H2O + H(+) = inosine + NH4(+)</text>
        <dbReference type="Rhea" id="RHEA:24408"/>
        <dbReference type="ChEBI" id="CHEBI:15377"/>
        <dbReference type="ChEBI" id="CHEBI:15378"/>
        <dbReference type="ChEBI" id="CHEBI:16335"/>
        <dbReference type="ChEBI" id="CHEBI:17596"/>
        <dbReference type="ChEBI" id="CHEBI:28938"/>
        <dbReference type="EC" id="3.5.4.4"/>
    </reaction>
    <physiologicalReaction direction="left-to-right" evidence="9">
        <dbReference type="Rhea" id="RHEA:24409"/>
    </physiologicalReaction>
</comment>
<evidence type="ECO:0000256" key="4">
    <source>
        <dbReference type="ARBA" id="ARBA00007353"/>
    </source>
</evidence>
<dbReference type="GO" id="GO:0016787">
    <property type="term" value="F:hydrolase activity"/>
    <property type="evidence" value="ECO:0007669"/>
    <property type="project" value="UniProtKB-KW"/>
</dbReference>
<evidence type="ECO:0000313" key="14">
    <source>
        <dbReference type="Proteomes" id="UP000285120"/>
    </source>
</evidence>
<keyword evidence="8" id="KW-0862">Zinc</keyword>
<comment type="similarity">
    <text evidence="4 12">Belongs to the purine nucleoside phosphorylase YfiH/LACC1 family.</text>
</comment>
<gene>
    <name evidence="13" type="ORF">ATL39_1143</name>
</gene>
<comment type="catalytic activity">
    <reaction evidence="1">
        <text>inosine + phosphate = alpha-D-ribose 1-phosphate + hypoxanthine</text>
        <dbReference type="Rhea" id="RHEA:27646"/>
        <dbReference type="ChEBI" id="CHEBI:17368"/>
        <dbReference type="ChEBI" id="CHEBI:17596"/>
        <dbReference type="ChEBI" id="CHEBI:43474"/>
        <dbReference type="ChEBI" id="CHEBI:57720"/>
        <dbReference type="EC" id="2.4.2.1"/>
    </reaction>
    <physiologicalReaction direction="left-to-right" evidence="1">
        <dbReference type="Rhea" id="RHEA:27647"/>
    </physiologicalReaction>
</comment>
<evidence type="ECO:0000256" key="2">
    <source>
        <dbReference type="ARBA" id="ARBA00001947"/>
    </source>
</evidence>
<comment type="cofactor">
    <cofactor evidence="2">
        <name>Zn(2+)</name>
        <dbReference type="ChEBI" id="CHEBI:29105"/>
    </cofactor>
</comment>
<dbReference type="InterPro" id="IPR011324">
    <property type="entry name" value="Cytotoxic_necrot_fac-like_cat"/>
</dbReference>
<keyword evidence="7" id="KW-0378">Hydrolase</keyword>
<evidence type="ECO:0000256" key="9">
    <source>
        <dbReference type="ARBA" id="ARBA00047989"/>
    </source>
</evidence>
<comment type="function">
    <text evidence="3">Purine nucleoside enzyme that catalyzes the phosphorolysis of adenosine and inosine nucleosides, yielding D-ribose 1-phosphate and the respective free bases, adenine and hypoxanthine. Also catalyzes the phosphorolysis of S-methyl-5'-thioadenosine into adenine and S-methyl-5-thio-alpha-D-ribose 1-phosphate. Also has adenosine deaminase activity.</text>
</comment>
<comment type="catalytic activity">
    <reaction evidence="11">
        <text>S-methyl-5'-thioadenosine + phosphate = 5-(methylsulfanyl)-alpha-D-ribose 1-phosphate + adenine</text>
        <dbReference type="Rhea" id="RHEA:11852"/>
        <dbReference type="ChEBI" id="CHEBI:16708"/>
        <dbReference type="ChEBI" id="CHEBI:17509"/>
        <dbReference type="ChEBI" id="CHEBI:43474"/>
        <dbReference type="ChEBI" id="CHEBI:58533"/>
        <dbReference type="EC" id="2.4.2.28"/>
    </reaction>
    <physiologicalReaction direction="left-to-right" evidence="11">
        <dbReference type="Rhea" id="RHEA:11853"/>
    </physiologicalReaction>
</comment>